<dbReference type="GO" id="GO:0008999">
    <property type="term" value="F:protein-N-terminal-alanine acetyltransferase activity"/>
    <property type="evidence" value="ECO:0007669"/>
    <property type="project" value="TreeGrafter"/>
</dbReference>
<dbReference type="OrthoDB" id="9795199at2"/>
<name>A0A0D0SNX2_STAGA</name>
<dbReference type="Proteomes" id="UP000255277">
    <property type="component" value="Unassembled WGS sequence"/>
</dbReference>
<sequence>MNYNEFDQPIGEALREFNMPEFPNVQTLTGQYSRLEKLDMKHVDDLFDHFSTPEDLPNWTYLPDEQPQNYTQFQAYIEQRIASTDPYFFAIVDHNTNEALGLLSLLRINPKNASIEVGHVHFSNKMKRTRIATEVHYLLAGYIFETLGYRRYEWKCDSLNQPSIKAAQRLGFKYEGTFRNHVIYKNRNRNTVWLSMLDVEWPTLKMIMEDWLTLENFDAEGNQIKRLSV</sequence>
<evidence type="ECO:0000313" key="3">
    <source>
        <dbReference type="EMBL" id="SUM32672.1"/>
    </source>
</evidence>
<feature type="domain" description="N-acetyltransferase" evidence="1">
    <location>
        <begin position="45"/>
        <end position="190"/>
    </location>
</feature>
<dbReference type="Proteomes" id="UP000321057">
    <property type="component" value="Unassembled WGS sequence"/>
</dbReference>
<dbReference type="RefSeq" id="WP_042738900.1">
    <property type="nucleotide sequence ID" value="NZ_BKAX01000003.1"/>
</dbReference>
<dbReference type="STRING" id="1293.SH09_06940"/>
<protein>
    <submittedName>
        <fullName evidence="2 3">Acetyltransferase</fullName>
    </submittedName>
</protein>
<evidence type="ECO:0000313" key="5">
    <source>
        <dbReference type="Proteomes" id="UP000321057"/>
    </source>
</evidence>
<evidence type="ECO:0000259" key="1">
    <source>
        <dbReference type="PROSITE" id="PS51186"/>
    </source>
</evidence>
<keyword evidence="3" id="KW-0808">Transferase</keyword>
<dbReference type="EMBL" id="BKAX01000003">
    <property type="protein sequence ID" value="GEQ04904.1"/>
    <property type="molecule type" value="Genomic_DNA"/>
</dbReference>
<reference evidence="2 5" key="2">
    <citation type="submission" date="2019-07" db="EMBL/GenBank/DDBJ databases">
        <title>Whole genome shotgun sequence of Staphylococcus gallinarum NBRC 109767.</title>
        <authorList>
            <person name="Hosoyama A."/>
            <person name="Uohara A."/>
            <person name="Ohji S."/>
            <person name="Ichikawa N."/>
        </authorList>
    </citation>
    <scope>NUCLEOTIDE SEQUENCE [LARGE SCALE GENOMIC DNA]</scope>
    <source>
        <strain evidence="2 5">NBRC 109767</strain>
    </source>
</reference>
<dbReference type="EMBL" id="UHDK01000001">
    <property type="protein sequence ID" value="SUM32672.1"/>
    <property type="molecule type" value="Genomic_DNA"/>
</dbReference>
<dbReference type="AlphaFoldDB" id="A0A0D0SNX2"/>
<proteinExistence type="predicted"/>
<dbReference type="FunFam" id="3.40.630.30:FF:000047">
    <property type="entry name" value="Acetyltransferase, GNAT family"/>
    <property type="match status" value="1"/>
</dbReference>
<dbReference type="SUPFAM" id="SSF55729">
    <property type="entry name" value="Acyl-CoA N-acyltransferases (Nat)"/>
    <property type="match status" value="1"/>
</dbReference>
<organism evidence="3 4">
    <name type="scientific">Staphylococcus gallinarum</name>
    <dbReference type="NCBI Taxonomy" id="1293"/>
    <lineage>
        <taxon>Bacteria</taxon>
        <taxon>Bacillati</taxon>
        <taxon>Bacillota</taxon>
        <taxon>Bacilli</taxon>
        <taxon>Bacillales</taxon>
        <taxon>Staphylococcaceae</taxon>
        <taxon>Staphylococcus</taxon>
    </lineage>
</organism>
<dbReference type="InterPro" id="IPR051908">
    <property type="entry name" value="Ribosomal_N-acetyltransferase"/>
</dbReference>
<keyword evidence="5" id="KW-1185">Reference proteome</keyword>
<dbReference type="Gene3D" id="3.40.630.30">
    <property type="match status" value="1"/>
</dbReference>
<dbReference type="InterPro" id="IPR000182">
    <property type="entry name" value="GNAT_dom"/>
</dbReference>
<evidence type="ECO:0000313" key="4">
    <source>
        <dbReference type="Proteomes" id="UP000255277"/>
    </source>
</evidence>
<dbReference type="GO" id="GO:1990189">
    <property type="term" value="F:protein N-terminal-serine acetyltransferase activity"/>
    <property type="evidence" value="ECO:0007669"/>
    <property type="project" value="TreeGrafter"/>
</dbReference>
<gene>
    <name evidence="3" type="ORF">NCTC12195_02120</name>
    <name evidence="2" type="ORF">SGA02_07320</name>
</gene>
<dbReference type="PROSITE" id="PS51186">
    <property type="entry name" value="GNAT"/>
    <property type="match status" value="1"/>
</dbReference>
<dbReference type="PANTHER" id="PTHR43441">
    <property type="entry name" value="RIBOSOMAL-PROTEIN-SERINE ACETYLTRANSFERASE"/>
    <property type="match status" value="1"/>
</dbReference>
<dbReference type="InterPro" id="IPR016181">
    <property type="entry name" value="Acyl_CoA_acyltransferase"/>
</dbReference>
<accession>A0A0D0SNX2</accession>
<evidence type="ECO:0000313" key="2">
    <source>
        <dbReference type="EMBL" id="GEQ04904.1"/>
    </source>
</evidence>
<reference evidence="3 4" key="1">
    <citation type="submission" date="2018-06" db="EMBL/GenBank/DDBJ databases">
        <authorList>
            <consortium name="Pathogen Informatics"/>
            <person name="Doyle S."/>
        </authorList>
    </citation>
    <scope>NUCLEOTIDE SEQUENCE [LARGE SCALE GENOMIC DNA]</scope>
    <source>
        <strain evidence="3 4">NCTC12195</strain>
    </source>
</reference>
<dbReference type="PANTHER" id="PTHR43441:SF2">
    <property type="entry name" value="FAMILY ACETYLTRANSFERASE, PUTATIVE (AFU_ORTHOLOGUE AFUA_7G00850)-RELATED"/>
    <property type="match status" value="1"/>
</dbReference>
<dbReference type="Pfam" id="PF13302">
    <property type="entry name" value="Acetyltransf_3"/>
    <property type="match status" value="1"/>
</dbReference>